<organism evidence="6">
    <name type="scientific">Heterocephalus glaber</name>
    <name type="common">Naked mole rat</name>
    <dbReference type="NCBI Taxonomy" id="10181"/>
    <lineage>
        <taxon>Eukaryota</taxon>
        <taxon>Metazoa</taxon>
        <taxon>Chordata</taxon>
        <taxon>Craniata</taxon>
        <taxon>Vertebrata</taxon>
        <taxon>Euteleostomi</taxon>
        <taxon>Mammalia</taxon>
        <taxon>Eutheria</taxon>
        <taxon>Euarchontoglires</taxon>
        <taxon>Glires</taxon>
        <taxon>Rodentia</taxon>
        <taxon>Hystricomorpha</taxon>
        <taxon>Bathyergidae</taxon>
        <taxon>Heterocephalus</taxon>
    </lineage>
</organism>
<dbReference type="RefSeq" id="XP_004849654.2">
    <property type="nucleotide sequence ID" value="XM_004849597.2"/>
</dbReference>
<evidence type="ECO:0000256" key="4">
    <source>
        <dbReference type="ARBA" id="ARBA00022815"/>
    </source>
</evidence>
<protein>
    <submittedName>
        <fullName evidence="6 8">Orexigenic neuropeptide QRFP</fullName>
    </submittedName>
</protein>
<evidence type="ECO:0000256" key="1">
    <source>
        <dbReference type="ARBA" id="ARBA00004613"/>
    </source>
</evidence>
<keyword evidence="3" id="KW-0964">Secreted</keyword>
<dbReference type="OrthoDB" id="9831857at2759"/>
<dbReference type="GeneID" id="101697478"/>
<comment type="similarity">
    <text evidence="2">Belongs to the RFamide neuropeptide family.</text>
</comment>
<keyword evidence="7" id="KW-1185">Reference proteome</keyword>
<sequence length="212" mass="22268">MHAALPWLWHCRAKRLRQLDGRARGRAAASLVPSAPEPDGETEAAPELLGSRARPGLGLPLDAAQAPAVWLATHMAYNSLSLSSGQMRGPFPLPYLLLLPLGACLPLLDRRELVDTAGGVGAEGPGTQAVWGASPWSGGPQPQALLLVARELQALGRGHSGLRLGRQEGTEATSFLSAHGSEKATGPLGNLAEELTGYSRRKGGFSFRFGRG</sequence>
<dbReference type="GO" id="GO:0031854">
    <property type="term" value="F:orexigenic neuropeptide QRFP receptor binding"/>
    <property type="evidence" value="ECO:0007669"/>
    <property type="project" value="InterPro"/>
</dbReference>
<evidence type="ECO:0000313" key="6">
    <source>
        <dbReference type="EMBL" id="JAO03391.1"/>
    </source>
</evidence>
<name>A0A0P6JFT1_HETGA</name>
<dbReference type="Proteomes" id="UP000694906">
    <property type="component" value="Unplaced"/>
</dbReference>
<accession>A0A0P6JFT1</accession>
<dbReference type="Pfam" id="PF11109">
    <property type="entry name" value="RFamide_26RFa"/>
    <property type="match status" value="1"/>
</dbReference>
<dbReference type="AlphaFoldDB" id="A0A0P6JFT1"/>
<dbReference type="GO" id="GO:0005184">
    <property type="term" value="F:neuropeptide hormone activity"/>
    <property type="evidence" value="ECO:0007669"/>
    <property type="project" value="TreeGrafter"/>
</dbReference>
<proteinExistence type="inferred from homology"/>
<gene>
    <name evidence="6" type="primary">QRFP</name>
    <name evidence="8" type="synonym">Qrfp</name>
</gene>
<evidence type="ECO:0000256" key="5">
    <source>
        <dbReference type="ARBA" id="ARBA00023320"/>
    </source>
</evidence>
<comment type="subcellular location">
    <subcellularLocation>
        <location evidence="1">Secreted</location>
    </subcellularLocation>
</comment>
<dbReference type="GO" id="GO:0005576">
    <property type="term" value="C:extracellular region"/>
    <property type="evidence" value="ECO:0007669"/>
    <property type="project" value="UniProtKB-SubCell"/>
</dbReference>
<dbReference type="PANTHER" id="PTHR36476">
    <property type="entry name" value="OREXIGENIC NEUROPEPTIDE QRFP"/>
    <property type="match status" value="1"/>
</dbReference>
<evidence type="ECO:0000313" key="7">
    <source>
        <dbReference type="Proteomes" id="UP000694906"/>
    </source>
</evidence>
<keyword evidence="5 6" id="KW-0527">Neuropeptide</keyword>
<evidence type="ECO:0000313" key="8">
    <source>
        <dbReference type="RefSeq" id="XP_004849654.2"/>
    </source>
</evidence>
<evidence type="ECO:0000256" key="2">
    <source>
        <dbReference type="ARBA" id="ARBA00005516"/>
    </source>
</evidence>
<dbReference type="InterPro" id="IPR024565">
    <property type="entry name" value="P518"/>
</dbReference>
<evidence type="ECO:0000256" key="3">
    <source>
        <dbReference type="ARBA" id="ARBA00022525"/>
    </source>
</evidence>
<dbReference type="PANTHER" id="PTHR36476:SF1">
    <property type="entry name" value="OREXIGENIC NEUROPEPTIDE QRFP"/>
    <property type="match status" value="1"/>
</dbReference>
<dbReference type="KEGG" id="hgl:101697478"/>
<reference evidence="6" key="1">
    <citation type="submission" date="2015-10" db="EMBL/GenBank/DDBJ databases">
        <title>FRAMA: From RNA-seq data to annotated mRNA assemblies.</title>
        <authorList>
            <person name="Bens M."/>
            <person name="Sahm A."/>
            <person name="Jahn N."/>
            <person name="Morhart M."/>
            <person name="Holtze S."/>
            <person name="Hildebrandt T.B."/>
            <person name="Platzer M."/>
            <person name="Szafranski K."/>
        </authorList>
    </citation>
    <scope>NUCLEOTIDE SEQUENCE</scope>
    <source>
        <tissue evidence="6">Kidney</tissue>
    </source>
</reference>
<dbReference type="GO" id="GO:0007218">
    <property type="term" value="P:neuropeptide signaling pathway"/>
    <property type="evidence" value="ECO:0007669"/>
    <property type="project" value="UniProtKB-KW"/>
</dbReference>
<keyword evidence="4" id="KW-0027">Amidation</keyword>
<dbReference type="EMBL" id="GEBF01000242">
    <property type="protein sequence ID" value="JAO03391.1"/>
    <property type="molecule type" value="Transcribed_RNA"/>
</dbReference>
<reference evidence="8" key="2">
    <citation type="submission" date="2025-04" db="UniProtKB">
        <authorList>
            <consortium name="RefSeq"/>
        </authorList>
    </citation>
    <scope>IDENTIFICATION</scope>
</reference>